<accession>A0A7T7WGL0</accession>
<organism evidence="2 3">
    <name type="scientific">Acinetobacter variabilis</name>
    <dbReference type="NCBI Taxonomy" id="70346"/>
    <lineage>
        <taxon>Bacteria</taxon>
        <taxon>Pseudomonadati</taxon>
        <taxon>Pseudomonadota</taxon>
        <taxon>Gammaproteobacteria</taxon>
        <taxon>Moraxellales</taxon>
        <taxon>Moraxellaceae</taxon>
        <taxon>Acinetobacter</taxon>
    </lineage>
</organism>
<dbReference type="RefSeq" id="WP_166137804.1">
    <property type="nucleotide sequence ID" value="NZ_CP060811.1"/>
</dbReference>
<sequence length="92" mass="11250">MNIAALLACLSFYSALYLFYFFFMQDQQPVFLIIAIVLILLSIWLTPYPYEQRRQGFDSTLRIGEYFYYPLITWWRLFILPVRWLLSLFYSH</sequence>
<keyword evidence="1" id="KW-1133">Transmembrane helix</keyword>
<keyword evidence="1" id="KW-0812">Transmembrane</keyword>
<feature type="transmembrane region" description="Helical" evidence="1">
    <location>
        <begin position="66"/>
        <end position="86"/>
    </location>
</feature>
<name>A0A7T7WGL0_9GAMM</name>
<evidence type="ECO:0000313" key="3">
    <source>
        <dbReference type="Proteomes" id="UP000596079"/>
    </source>
</evidence>
<dbReference type="EMBL" id="CP060811">
    <property type="protein sequence ID" value="QQN87365.1"/>
    <property type="molecule type" value="Genomic_DNA"/>
</dbReference>
<dbReference type="Proteomes" id="UP000596079">
    <property type="component" value="Chromosome"/>
</dbReference>
<feature type="transmembrane region" description="Helical" evidence="1">
    <location>
        <begin position="29"/>
        <end position="46"/>
    </location>
</feature>
<protein>
    <submittedName>
        <fullName evidence="2">Uncharacterized protein</fullName>
    </submittedName>
</protein>
<dbReference type="AlphaFoldDB" id="A0A7T7WGL0"/>
<evidence type="ECO:0000313" key="2">
    <source>
        <dbReference type="EMBL" id="QQN87365.1"/>
    </source>
</evidence>
<proteinExistence type="predicted"/>
<evidence type="ECO:0000256" key="1">
    <source>
        <dbReference type="SAM" id="Phobius"/>
    </source>
</evidence>
<feature type="transmembrane region" description="Helical" evidence="1">
    <location>
        <begin position="5"/>
        <end position="23"/>
    </location>
</feature>
<reference evidence="2 3" key="1">
    <citation type="submission" date="2020-08" db="EMBL/GenBank/DDBJ databases">
        <title>Emergence of ISAba1-mediated novel tet(X) in Acinetobacter variabilis from a chicken farm.</title>
        <authorList>
            <person name="Peng K."/>
            <person name="Li R."/>
        </authorList>
    </citation>
    <scope>NUCLEOTIDE SEQUENCE [LARGE SCALE GENOMIC DNA]</scope>
    <source>
        <strain evidence="2 3">XM9F202-2</strain>
    </source>
</reference>
<keyword evidence="1" id="KW-0472">Membrane</keyword>
<gene>
    <name evidence="2" type="ORF">IAQ69_10875</name>
</gene>